<name>A0A8S5NHE5_9CAUD</name>
<sequence length="34" mass="3839">MYRVALPAQIYNCLFDPQIYGRGSLHRLALSQSG</sequence>
<organism evidence="1">
    <name type="scientific">Myoviridae sp. ctzRR1</name>
    <dbReference type="NCBI Taxonomy" id="2826720"/>
    <lineage>
        <taxon>Viruses</taxon>
        <taxon>Duplodnaviria</taxon>
        <taxon>Heunggongvirae</taxon>
        <taxon>Uroviricota</taxon>
        <taxon>Caudoviricetes</taxon>
    </lineage>
</organism>
<reference evidence="1" key="1">
    <citation type="journal article" date="2021" name="Proc. Natl. Acad. Sci. U.S.A.">
        <title>A Catalog of Tens of Thousands of Viruses from Human Metagenomes Reveals Hidden Associations with Chronic Diseases.</title>
        <authorList>
            <person name="Tisza M.J."/>
            <person name="Buck C.B."/>
        </authorList>
    </citation>
    <scope>NUCLEOTIDE SEQUENCE</scope>
    <source>
        <strain evidence="1">CtzRR1</strain>
    </source>
</reference>
<accession>A0A8S5NHE5</accession>
<protein>
    <submittedName>
        <fullName evidence="1">Uncharacterized protein</fullName>
    </submittedName>
</protein>
<proteinExistence type="predicted"/>
<evidence type="ECO:0000313" key="1">
    <source>
        <dbReference type="EMBL" id="DAD93775.1"/>
    </source>
</evidence>
<dbReference type="EMBL" id="BK015166">
    <property type="protein sequence ID" value="DAD93775.1"/>
    <property type="molecule type" value="Genomic_DNA"/>
</dbReference>